<protein>
    <submittedName>
        <fullName evidence="1">Uncharacterized protein</fullName>
    </submittedName>
</protein>
<gene>
    <name evidence="1" type="ORF">AB205_0154100</name>
</gene>
<dbReference type="EMBL" id="KV953086">
    <property type="protein sequence ID" value="PIO23857.1"/>
    <property type="molecule type" value="Genomic_DNA"/>
</dbReference>
<organism evidence="1 2">
    <name type="scientific">Aquarana catesbeiana</name>
    <name type="common">American bullfrog</name>
    <name type="synonym">Rana catesbeiana</name>
    <dbReference type="NCBI Taxonomy" id="8400"/>
    <lineage>
        <taxon>Eukaryota</taxon>
        <taxon>Metazoa</taxon>
        <taxon>Chordata</taxon>
        <taxon>Craniata</taxon>
        <taxon>Vertebrata</taxon>
        <taxon>Euteleostomi</taxon>
        <taxon>Amphibia</taxon>
        <taxon>Batrachia</taxon>
        <taxon>Anura</taxon>
        <taxon>Neobatrachia</taxon>
        <taxon>Ranoidea</taxon>
        <taxon>Ranidae</taxon>
        <taxon>Aquarana</taxon>
    </lineage>
</organism>
<keyword evidence="2" id="KW-1185">Reference proteome</keyword>
<reference evidence="2" key="1">
    <citation type="journal article" date="2017" name="Nat. Commun.">
        <title>The North American bullfrog draft genome provides insight into hormonal regulation of long noncoding RNA.</title>
        <authorList>
            <person name="Hammond S.A."/>
            <person name="Warren R.L."/>
            <person name="Vandervalk B.P."/>
            <person name="Kucuk E."/>
            <person name="Khan H."/>
            <person name="Gibb E.A."/>
            <person name="Pandoh P."/>
            <person name="Kirk H."/>
            <person name="Zhao Y."/>
            <person name="Jones M."/>
            <person name="Mungall A.J."/>
            <person name="Coope R."/>
            <person name="Pleasance S."/>
            <person name="Moore R.A."/>
            <person name="Holt R.A."/>
            <person name="Round J.M."/>
            <person name="Ohora S."/>
            <person name="Walle B.V."/>
            <person name="Veldhoen N."/>
            <person name="Helbing C.C."/>
            <person name="Birol I."/>
        </authorList>
    </citation>
    <scope>NUCLEOTIDE SEQUENCE [LARGE SCALE GENOMIC DNA]</scope>
</reference>
<accession>A0A2G9R7K8</accession>
<name>A0A2G9R7K8_AQUCT</name>
<proteinExistence type="predicted"/>
<dbReference type="AlphaFoldDB" id="A0A2G9R7K8"/>
<dbReference type="OrthoDB" id="10447410at2759"/>
<sequence length="118" mass="14003">SEHILSKEDFTLIKHFLKQDQKLTGVLPFIILTKCRTESELRNTFTRMGMENIYCIENYTISDHLAVKEKHLVILNFLRDILLCVNFHLQECINFQTQQHEWTSFLKKMANESLTNQT</sequence>
<evidence type="ECO:0000313" key="1">
    <source>
        <dbReference type="EMBL" id="PIO23857.1"/>
    </source>
</evidence>
<evidence type="ECO:0000313" key="2">
    <source>
        <dbReference type="Proteomes" id="UP000228934"/>
    </source>
</evidence>
<dbReference type="Proteomes" id="UP000228934">
    <property type="component" value="Unassembled WGS sequence"/>
</dbReference>
<feature type="non-terminal residue" evidence="1">
    <location>
        <position position="1"/>
    </location>
</feature>